<evidence type="ECO:0000313" key="12">
    <source>
        <dbReference type="Proteomes" id="UP000281813"/>
    </source>
</evidence>
<keyword evidence="6 9" id="KW-0418">Kinase</keyword>
<name>A0A494Z8J9_9BACI</name>
<comment type="pathway">
    <text evidence="1 9">Amino-acid biosynthesis; L-arginine biosynthesis; N(2)-acetyl-L-ornithine from L-glutamate: step 2/4.</text>
</comment>
<dbReference type="Pfam" id="PF00696">
    <property type="entry name" value="AA_kinase"/>
    <property type="match status" value="1"/>
</dbReference>
<reference evidence="11 12" key="1">
    <citation type="journal article" date="2015" name="Antonie Van Leeuwenhoek">
        <title>Oceanobacillus bengalensis sp. nov., a bacterium isolated from seawater of the Bay of Bengal.</title>
        <authorList>
            <person name="Yongchang O."/>
            <person name="Xiang W."/>
            <person name="Wang G."/>
        </authorList>
    </citation>
    <scope>NUCLEOTIDE SEQUENCE [LARGE SCALE GENOMIC DNA]</scope>
    <source>
        <strain evidence="11 12">MCCC 1K00260</strain>
    </source>
</reference>
<comment type="function">
    <text evidence="9">Catalyzes the ATP-dependent phosphorylation of N-acetyl-L-glutamate.</text>
</comment>
<keyword evidence="12" id="KW-1185">Reference proteome</keyword>
<dbReference type="GO" id="GO:0003991">
    <property type="term" value="F:acetylglutamate kinase activity"/>
    <property type="evidence" value="ECO:0007669"/>
    <property type="project" value="UniProtKB-UniRule"/>
</dbReference>
<organism evidence="11 12">
    <name type="scientific">Oceanobacillus bengalensis</name>
    <dbReference type="NCBI Taxonomy" id="1435466"/>
    <lineage>
        <taxon>Bacteria</taxon>
        <taxon>Bacillati</taxon>
        <taxon>Bacillota</taxon>
        <taxon>Bacilli</taxon>
        <taxon>Bacillales</taxon>
        <taxon>Bacillaceae</taxon>
        <taxon>Oceanobacillus</taxon>
    </lineage>
</organism>
<proteinExistence type="inferred from homology"/>
<dbReference type="FunFam" id="3.40.1160.10:FF:000004">
    <property type="entry name" value="Acetylglutamate kinase"/>
    <property type="match status" value="1"/>
</dbReference>
<dbReference type="GO" id="GO:0042450">
    <property type="term" value="P:L-arginine biosynthetic process via ornithine"/>
    <property type="evidence" value="ECO:0007669"/>
    <property type="project" value="UniProtKB-UniRule"/>
</dbReference>
<evidence type="ECO:0000256" key="1">
    <source>
        <dbReference type="ARBA" id="ARBA00004828"/>
    </source>
</evidence>
<evidence type="ECO:0000256" key="8">
    <source>
        <dbReference type="ARBA" id="ARBA00048141"/>
    </source>
</evidence>
<dbReference type="HAMAP" id="MF_00082">
    <property type="entry name" value="ArgB"/>
    <property type="match status" value="1"/>
</dbReference>
<feature type="site" description="Transition state stabilizer" evidence="9">
    <location>
        <position position="219"/>
    </location>
</feature>
<keyword evidence="9" id="KW-0963">Cytoplasm</keyword>
<evidence type="ECO:0000256" key="6">
    <source>
        <dbReference type="ARBA" id="ARBA00022777"/>
    </source>
</evidence>
<dbReference type="InterPro" id="IPR037528">
    <property type="entry name" value="ArgB"/>
</dbReference>
<sequence>MKRVILKVGGSVLAKLPKNFYRTVVALKNANICDPIIVHGGGPEINQVLTKSHVESTFVEGLRVTTKEILHVAEMVMSGSINKQVVTNLKKAGGEAVGLSGVDGSLLEATPVDSSGNLGFVGRVSKVNESLLTLIMKQGMIPVISPIGMDDSGQHYNINGDMAASAVASALKGKLVFVSDIPGVMEIVDGNPIVHKKLAEQEIYKMIDSGVIYGGMIPKVRSAMNALSAGVEESMIINGLTPTDLKEYLEGNEVGTKITTGEVRHV</sequence>
<comment type="catalytic activity">
    <reaction evidence="8 9">
        <text>N-acetyl-L-glutamate + ATP = N-acetyl-L-glutamyl 5-phosphate + ADP</text>
        <dbReference type="Rhea" id="RHEA:14629"/>
        <dbReference type="ChEBI" id="CHEBI:30616"/>
        <dbReference type="ChEBI" id="CHEBI:44337"/>
        <dbReference type="ChEBI" id="CHEBI:57936"/>
        <dbReference type="ChEBI" id="CHEBI:456216"/>
        <dbReference type="EC" id="2.7.2.8"/>
    </reaction>
</comment>
<evidence type="ECO:0000259" key="10">
    <source>
        <dbReference type="Pfam" id="PF00696"/>
    </source>
</evidence>
<dbReference type="PANTHER" id="PTHR23342">
    <property type="entry name" value="N-ACETYLGLUTAMATE SYNTHASE"/>
    <property type="match status" value="1"/>
</dbReference>
<evidence type="ECO:0000256" key="4">
    <source>
        <dbReference type="ARBA" id="ARBA00022679"/>
    </source>
</evidence>
<dbReference type="EMBL" id="RBZO01000001">
    <property type="protein sequence ID" value="RKQ18867.1"/>
    <property type="molecule type" value="Genomic_DNA"/>
</dbReference>
<keyword evidence="5 9" id="KW-0547">Nucleotide-binding</keyword>
<keyword evidence="2 9" id="KW-0055">Arginine biosynthesis</keyword>
<dbReference type="InterPro" id="IPR036393">
    <property type="entry name" value="AceGlu_kinase-like_sf"/>
</dbReference>
<feature type="binding site" evidence="9">
    <location>
        <begin position="41"/>
        <end position="42"/>
    </location>
    <ligand>
        <name>substrate</name>
    </ligand>
</feature>
<dbReference type="CDD" id="cd04238">
    <property type="entry name" value="AAK_NAGK-like"/>
    <property type="match status" value="1"/>
</dbReference>
<protein>
    <recommendedName>
        <fullName evidence="9">Acetylglutamate kinase</fullName>
        <ecNumber evidence="9">2.7.2.8</ecNumber>
    </recommendedName>
    <alternativeName>
        <fullName evidence="9">N-acetyl-L-glutamate 5-phosphotransferase</fullName>
    </alternativeName>
    <alternativeName>
        <fullName evidence="9">NAG kinase</fullName>
        <shortName evidence="9">NAGK</shortName>
    </alternativeName>
</protein>
<dbReference type="InterPro" id="IPR004662">
    <property type="entry name" value="AcgluKinase_fam"/>
</dbReference>
<keyword evidence="4 9" id="KW-0808">Transferase</keyword>
<evidence type="ECO:0000256" key="5">
    <source>
        <dbReference type="ARBA" id="ARBA00022741"/>
    </source>
</evidence>
<comment type="caution">
    <text evidence="11">The sequence shown here is derived from an EMBL/GenBank/DDBJ whole genome shotgun (WGS) entry which is preliminary data.</text>
</comment>
<evidence type="ECO:0000256" key="2">
    <source>
        <dbReference type="ARBA" id="ARBA00022571"/>
    </source>
</evidence>
<keyword evidence="7 9" id="KW-0067">ATP-binding</keyword>
<dbReference type="GO" id="GO:0005524">
    <property type="term" value="F:ATP binding"/>
    <property type="evidence" value="ECO:0007669"/>
    <property type="project" value="UniProtKB-UniRule"/>
</dbReference>
<evidence type="ECO:0000256" key="7">
    <source>
        <dbReference type="ARBA" id="ARBA00022840"/>
    </source>
</evidence>
<dbReference type="PANTHER" id="PTHR23342:SF0">
    <property type="entry name" value="N-ACETYLGLUTAMATE SYNTHASE, MITOCHONDRIAL"/>
    <property type="match status" value="1"/>
</dbReference>
<evidence type="ECO:0000256" key="9">
    <source>
        <dbReference type="HAMAP-Rule" id="MF_00082"/>
    </source>
</evidence>
<dbReference type="OrthoDB" id="9803155at2"/>
<feature type="domain" description="Aspartate/glutamate/uridylate kinase" evidence="10">
    <location>
        <begin position="2"/>
        <end position="238"/>
    </location>
</feature>
<feature type="binding site" evidence="9">
    <location>
        <position position="63"/>
    </location>
    <ligand>
        <name>substrate</name>
    </ligand>
</feature>
<comment type="similarity">
    <text evidence="9">Belongs to the acetylglutamate kinase family. ArgB subfamily.</text>
</comment>
<dbReference type="AlphaFoldDB" id="A0A494Z8J9"/>
<evidence type="ECO:0000313" key="11">
    <source>
        <dbReference type="EMBL" id="RKQ18867.1"/>
    </source>
</evidence>
<feature type="binding site" evidence="9">
    <location>
        <position position="157"/>
    </location>
    <ligand>
        <name>substrate</name>
    </ligand>
</feature>
<dbReference type="SUPFAM" id="SSF53633">
    <property type="entry name" value="Carbamate kinase-like"/>
    <property type="match status" value="1"/>
</dbReference>
<dbReference type="NCBIfam" id="TIGR00761">
    <property type="entry name" value="argB"/>
    <property type="match status" value="1"/>
</dbReference>
<dbReference type="Proteomes" id="UP000281813">
    <property type="component" value="Unassembled WGS sequence"/>
</dbReference>
<dbReference type="EC" id="2.7.2.8" evidence="9"/>
<accession>A0A494Z8J9</accession>
<dbReference type="InterPro" id="IPR001048">
    <property type="entry name" value="Asp/Glu/Uridylate_kinase"/>
</dbReference>
<keyword evidence="3 9" id="KW-0028">Amino-acid biosynthesis</keyword>
<dbReference type="Gene3D" id="3.40.1160.10">
    <property type="entry name" value="Acetylglutamate kinase-like"/>
    <property type="match status" value="1"/>
</dbReference>
<evidence type="ECO:0000256" key="3">
    <source>
        <dbReference type="ARBA" id="ARBA00022605"/>
    </source>
</evidence>
<dbReference type="PIRSF" id="PIRSF000728">
    <property type="entry name" value="NAGK"/>
    <property type="match status" value="1"/>
</dbReference>
<feature type="site" description="Transition state stabilizer" evidence="9">
    <location>
        <position position="7"/>
    </location>
</feature>
<gene>
    <name evidence="9 11" type="primary">argB</name>
    <name evidence="11" type="ORF">D8M05_01120</name>
</gene>
<dbReference type="UniPathway" id="UPA00068">
    <property type="reaction ID" value="UER00107"/>
</dbReference>
<dbReference type="GO" id="GO:0005737">
    <property type="term" value="C:cytoplasm"/>
    <property type="evidence" value="ECO:0007669"/>
    <property type="project" value="UniProtKB-SubCell"/>
</dbReference>
<comment type="subcellular location">
    <subcellularLocation>
        <location evidence="9">Cytoplasm</location>
    </subcellularLocation>
</comment>